<accession>A0A1L9VE93</accession>
<dbReference type="Proteomes" id="UP000184300">
    <property type="component" value="Unassembled WGS sequence"/>
</dbReference>
<dbReference type="RefSeq" id="XP_022398969.1">
    <property type="nucleotide sequence ID" value="XM_022540993.1"/>
</dbReference>
<proteinExistence type="predicted"/>
<dbReference type="Gene3D" id="1.25.40.20">
    <property type="entry name" value="Ankyrin repeat-containing domain"/>
    <property type="match status" value="1"/>
</dbReference>
<dbReference type="EMBL" id="KV878903">
    <property type="protein sequence ID" value="OJJ82271.1"/>
    <property type="molecule type" value="Genomic_DNA"/>
</dbReference>
<dbReference type="GeneID" id="34457254"/>
<protein>
    <submittedName>
        <fullName evidence="3">Uncharacterized protein</fullName>
    </submittedName>
</protein>
<keyword evidence="2" id="KW-0040">ANK repeat</keyword>
<dbReference type="OrthoDB" id="341259at2759"/>
<dbReference type="STRING" id="1160497.A0A1L9VE93"/>
<evidence type="ECO:0000256" key="1">
    <source>
        <dbReference type="ARBA" id="ARBA00022737"/>
    </source>
</evidence>
<evidence type="ECO:0000313" key="3">
    <source>
        <dbReference type="EMBL" id="OJJ82271.1"/>
    </source>
</evidence>
<dbReference type="InterPro" id="IPR002110">
    <property type="entry name" value="Ankyrin_rpt"/>
</dbReference>
<sequence length="135" mass="15055">GLAPLIRAAELGYWEEADLLLNLRSVDVSCPIKGGTTALSIAISRGNDLIVKRLFVLSNIDINGRSPTSQCPLEVALEYQQYYIFQLLLSDPRIMINNKNKLGQTPLYHAVEYGDHVAYQPMFDDLGSWSILFPA</sequence>
<reference evidence="4" key="1">
    <citation type="journal article" date="2017" name="Genome Biol.">
        <title>Comparative genomics reveals high biological diversity and specific adaptations in the industrially and medically important fungal genus Aspergillus.</title>
        <authorList>
            <person name="de Vries R.P."/>
            <person name="Riley R."/>
            <person name="Wiebenga A."/>
            <person name="Aguilar-Osorio G."/>
            <person name="Amillis S."/>
            <person name="Uchima C.A."/>
            <person name="Anderluh G."/>
            <person name="Asadollahi M."/>
            <person name="Askin M."/>
            <person name="Barry K."/>
            <person name="Battaglia E."/>
            <person name="Bayram O."/>
            <person name="Benocci T."/>
            <person name="Braus-Stromeyer S.A."/>
            <person name="Caldana C."/>
            <person name="Canovas D."/>
            <person name="Cerqueira G.C."/>
            <person name="Chen F."/>
            <person name="Chen W."/>
            <person name="Choi C."/>
            <person name="Clum A."/>
            <person name="Dos Santos R.A."/>
            <person name="Damasio A.R."/>
            <person name="Diallinas G."/>
            <person name="Emri T."/>
            <person name="Fekete E."/>
            <person name="Flipphi M."/>
            <person name="Freyberg S."/>
            <person name="Gallo A."/>
            <person name="Gournas C."/>
            <person name="Habgood R."/>
            <person name="Hainaut M."/>
            <person name="Harispe M.L."/>
            <person name="Henrissat B."/>
            <person name="Hilden K.S."/>
            <person name="Hope R."/>
            <person name="Hossain A."/>
            <person name="Karabika E."/>
            <person name="Karaffa L."/>
            <person name="Karanyi Z."/>
            <person name="Krasevec N."/>
            <person name="Kuo A."/>
            <person name="Kusch H."/>
            <person name="LaButti K."/>
            <person name="Lagendijk E.L."/>
            <person name="Lapidus A."/>
            <person name="Levasseur A."/>
            <person name="Lindquist E."/>
            <person name="Lipzen A."/>
            <person name="Logrieco A.F."/>
            <person name="MacCabe A."/>
            <person name="Maekelae M.R."/>
            <person name="Malavazi I."/>
            <person name="Melin P."/>
            <person name="Meyer V."/>
            <person name="Mielnichuk N."/>
            <person name="Miskei M."/>
            <person name="Molnar A.P."/>
            <person name="Mule G."/>
            <person name="Ngan C.Y."/>
            <person name="Orejas M."/>
            <person name="Orosz E."/>
            <person name="Ouedraogo J.P."/>
            <person name="Overkamp K.M."/>
            <person name="Park H.-S."/>
            <person name="Perrone G."/>
            <person name="Piumi F."/>
            <person name="Punt P.J."/>
            <person name="Ram A.F."/>
            <person name="Ramon A."/>
            <person name="Rauscher S."/>
            <person name="Record E."/>
            <person name="Riano-Pachon D.M."/>
            <person name="Robert V."/>
            <person name="Roehrig J."/>
            <person name="Ruller R."/>
            <person name="Salamov A."/>
            <person name="Salih N.S."/>
            <person name="Samson R.A."/>
            <person name="Sandor E."/>
            <person name="Sanguinetti M."/>
            <person name="Schuetze T."/>
            <person name="Sepcic K."/>
            <person name="Shelest E."/>
            <person name="Sherlock G."/>
            <person name="Sophianopoulou V."/>
            <person name="Squina F.M."/>
            <person name="Sun H."/>
            <person name="Susca A."/>
            <person name="Todd R.B."/>
            <person name="Tsang A."/>
            <person name="Unkles S.E."/>
            <person name="van de Wiele N."/>
            <person name="van Rossen-Uffink D."/>
            <person name="Oliveira J.V."/>
            <person name="Vesth T.C."/>
            <person name="Visser J."/>
            <person name="Yu J.-H."/>
            <person name="Zhou M."/>
            <person name="Andersen M.R."/>
            <person name="Archer D.B."/>
            <person name="Baker S.E."/>
            <person name="Benoit I."/>
            <person name="Brakhage A.A."/>
            <person name="Braus G.H."/>
            <person name="Fischer R."/>
            <person name="Frisvad J.C."/>
            <person name="Goldman G.H."/>
            <person name="Houbraken J."/>
            <person name="Oakley B."/>
            <person name="Pocsi I."/>
            <person name="Scazzocchio C."/>
            <person name="Seiboth B."/>
            <person name="vanKuyk P.A."/>
            <person name="Wortman J."/>
            <person name="Dyer P.S."/>
            <person name="Grigoriev I.V."/>
        </authorList>
    </citation>
    <scope>NUCLEOTIDE SEQUENCE [LARGE SCALE GENOMIC DNA]</scope>
    <source>
        <strain evidence="4">CBS 516.65</strain>
    </source>
</reference>
<dbReference type="InterPro" id="IPR036770">
    <property type="entry name" value="Ankyrin_rpt-contain_sf"/>
</dbReference>
<dbReference type="VEuPathDB" id="FungiDB:ASPGLDRAFT_130866"/>
<gene>
    <name evidence="3" type="ORF">ASPGLDRAFT_130866</name>
</gene>
<keyword evidence="1" id="KW-0677">Repeat</keyword>
<name>A0A1L9VE93_ASPGL</name>
<dbReference type="SUPFAM" id="SSF48403">
    <property type="entry name" value="Ankyrin repeat"/>
    <property type="match status" value="1"/>
</dbReference>
<dbReference type="AlphaFoldDB" id="A0A1L9VE93"/>
<organism evidence="3 4">
    <name type="scientific">Aspergillus glaucus CBS 516.65</name>
    <dbReference type="NCBI Taxonomy" id="1160497"/>
    <lineage>
        <taxon>Eukaryota</taxon>
        <taxon>Fungi</taxon>
        <taxon>Dikarya</taxon>
        <taxon>Ascomycota</taxon>
        <taxon>Pezizomycotina</taxon>
        <taxon>Eurotiomycetes</taxon>
        <taxon>Eurotiomycetidae</taxon>
        <taxon>Eurotiales</taxon>
        <taxon>Aspergillaceae</taxon>
        <taxon>Aspergillus</taxon>
        <taxon>Aspergillus subgen. Aspergillus</taxon>
    </lineage>
</organism>
<dbReference type="Pfam" id="PF12796">
    <property type="entry name" value="Ank_2"/>
    <property type="match status" value="1"/>
</dbReference>
<feature type="non-terminal residue" evidence="3">
    <location>
        <position position="1"/>
    </location>
</feature>
<dbReference type="PANTHER" id="PTHR24198">
    <property type="entry name" value="ANKYRIN REPEAT AND PROTEIN KINASE DOMAIN-CONTAINING PROTEIN"/>
    <property type="match status" value="1"/>
</dbReference>
<evidence type="ECO:0000313" key="4">
    <source>
        <dbReference type="Proteomes" id="UP000184300"/>
    </source>
</evidence>
<keyword evidence="4" id="KW-1185">Reference proteome</keyword>
<evidence type="ECO:0000256" key="2">
    <source>
        <dbReference type="ARBA" id="ARBA00023043"/>
    </source>
</evidence>
<dbReference type="PANTHER" id="PTHR24198:SF165">
    <property type="entry name" value="ANKYRIN REPEAT-CONTAINING PROTEIN-RELATED"/>
    <property type="match status" value="1"/>
</dbReference>